<dbReference type="SUPFAM" id="SSF48403">
    <property type="entry name" value="Ankyrin repeat"/>
    <property type="match status" value="1"/>
</dbReference>
<dbReference type="Gene3D" id="1.25.40.20">
    <property type="entry name" value="Ankyrin repeat-containing domain"/>
    <property type="match status" value="2"/>
</dbReference>
<dbReference type="RefSeq" id="WP_305974593.1">
    <property type="nucleotide sequence ID" value="NZ_JAPJDZ010000010.1"/>
</dbReference>
<feature type="domain" description="DUF7737" evidence="5">
    <location>
        <begin position="917"/>
        <end position="1017"/>
    </location>
</feature>
<feature type="repeat" description="ANK" evidence="3">
    <location>
        <begin position="39"/>
        <end position="71"/>
    </location>
</feature>
<dbReference type="PANTHER" id="PTHR24198">
    <property type="entry name" value="ANKYRIN REPEAT AND PROTEIN KINASE DOMAIN-CONTAINING PROTEIN"/>
    <property type="match status" value="1"/>
</dbReference>
<evidence type="ECO:0000259" key="5">
    <source>
        <dbReference type="Pfam" id="PF24879"/>
    </source>
</evidence>
<dbReference type="InterPro" id="IPR056639">
    <property type="entry name" value="DUF7737"/>
</dbReference>
<organism evidence="6 7">
    <name type="scientific">Rheinheimera baltica</name>
    <dbReference type="NCBI Taxonomy" id="67576"/>
    <lineage>
        <taxon>Bacteria</taxon>
        <taxon>Pseudomonadati</taxon>
        <taxon>Pseudomonadota</taxon>
        <taxon>Gammaproteobacteria</taxon>
        <taxon>Chromatiales</taxon>
        <taxon>Chromatiaceae</taxon>
        <taxon>Rheinheimera</taxon>
    </lineage>
</organism>
<dbReference type="InterPro" id="IPR036770">
    <property type="entry name" value="Ankyrin_rpt-contain_sf"/>
</dbReference>
<evidence type="ECO:0000313" key="6">
    <source>
        <dbReference type="EMBL" id="MDP5135566.1"/>
    </source>
</evidence>
<dbReference type="PANTHER" id="PTHR24198:SF165">
    <property type="entry name" value="ANKYRIN REPEAT-CONTAINING PROTEIN-RELATED"/>
    <property type="match status" value="1"/>
</dbReference>
<sequence length="1022" mass="115218">MIEFEEVSNVIKKGQTSDVTKLLNDEPDLINFIFKSRGQSCNILNLAVQQNNSDLVRILLESGATPYVEDELRDNLIYRLILTASHQVKPDEEILRLLVANGVTFPVNNKKNASSFIGYYMENIYKYDLVSFFSEMCKLGFDPVAVERLTGSSLIIKALEGRYQTPSKVAEFLLEQGCSLNEIEPDPGSQRKYGRKSYLDDYLEDEFKSPLAAALDSYLYCFVKKLLDNGAEKAKVGCLPHQLAKHTDIPMYLRDILLENSDLNELGAESKPPIFLAIDYNNSGYITYLAENGANINIVVKSLTPLMYAVKTHRKQAVKRLVELGADLNTLDAKWQTALDIALTLPGFKKTCDMMIKAGAQTSIKLSAKSDDSRNIIENINNAIQPGEVWANTARQTLTSLAQKDADLWHQLIRHCLSNNSAKPSAKWLKDAYSLIEKLGEKSFRTSMLAWLPLIKEKRLEPINSQDADYYYYGNTDHVVSENNTRLLRGFIWLCSRFVDDKISRMLRELAVQMYKKVYGVGMRNAKLANAALYSLSLMPGTVGLKEIIVLRAATRYNPALVNINRVFDKLAQDSGKTPDELAELSTPDYGLTGIGEYTQLIGDVGVSVSLLSEGKCDVVWQVNGKTQKSVPAAIKEEYADDIKQIKVLVKELQQGCAAHCQRLEQMYLRRQSLTCQTWLQQYMDHNLIGFLVRRLIWRVTVNEQYVDVIYTGNGFVTHQALKVDIPADALIDLWHPRMSAPKDVLAWRNYLIENTITQPFKQAHREIYILTDAERITKYYSLRFANHILKHNKFHALATQRGWQQHRGGQWDGGNENSAYKKFAAYGLDVTFDAEGAESYDDLATDIYQCVATGQLSFSKDKPIDLADVDPLLFSEVMRDLDLFVGVASIGNDPGWRDRENAYWLSSSFGELNESAKVRQDVLTALIPKLQIAPLLKIEGRFLVVKGKLTSYKIHLGSSNILMSPNDSYLCIVEVKSQSKLMLPFEGDHTLSVILSKAMMLAHDSKITDQTILSQIHQALS</sequence>
<dbReference type="SMART" id="SM00248">
    <property type="entry name" value="ANK"/>
    <property type="match status" value="7"/>
</dbReference>
<protein>
    <submittedName>
        <fullName evidence="6">DUF4132 domain-containing protein</fullName>
    </submittedName>
</protein>
<keyword evidence="7" id="KW-1185">Reference proteome</keyword>
<name>A0ABT9HWQ5_9GAMM</name>
<comment type="caution">
    <text evidence="6">The sequence shown here is derived from an EMBL/GenBank/DDBJ whole genome shotgun (WGS) entry which is preliminary data.</text>
</comment>
<dbReference type="InterPro" id="IPR002110">
    <property type="entry name" value="Ankyrin_rpt"/>
</dbReference>
<evidence type="ECO:0000313" key="7">
    <source>
        <dbReference type="Proteomes" id="UP001231109"/>
    </source>
</evidence>
<dbReference type="Pfam" id="PF12796">
    <property type="entry name" value="Ank_2"/>
    <property type="match status" value="1"/>
</dbReference>
<evidence type="ECO:0000256" key="1">
    <source>
        <dbReference type="ARBA" id="ARBA00022737"/>
    </source>
</evidence>
<proteinExistence type="predicted"/>
<dbReference type="Pfam" id="PF24879">
    <property type="entry name" value="DUF7737"/>
    <property type="match status" value="1"/>
</dbReference>
<reference evidence="6 7" key="1">
    <citation type="submission" date="2022-11" db="EMBL/GenBank/DDBJ databases">
        <title>Viruses from the air-sea interface of a natural surface slick.</title>
        <authorList>
            <person name="Rahlff J."/>
            <person name="Holmfeldt K."/>
        </authorList>
    </citation>
    <scope>NUCLEOTIDE SEQUENCE [LARGE SCALE GENOMIC DNA]</scope>
    <source>
        <strain evidence="6 7">SMS4</strain>
    </source>
</reference>
<gene>
    <name evidence="6" type="ORF">ORJ04_06335</name>
</gene>
<evidence type="ECO:0000259" key="4">
    <source>
        <dbReference type="Pfam" id="PF13569"/>
    </source>
</evidence>
<dbReference type="PROSITE" id="PS50088">
    <property type="entry name" value="ANK_REPEAT"/>
    <property type="match status" value="2"/>
</dbReference>
<dbReference type="Pfam" id="PF13569">
    <property type="entry name" value="DUF4132"/>
    <property type="match status" value="1"/>
</dbReference>
<evidence type="ECO:0000256" key="2">
    <source>
        <dbReference type="ARBA" id="ARBA00023043"/>
    </source>
</evidence>
<feature type="repeat" description="ANK" evidence="3">
    <location>
        <begin position="301"/>
        <end position="333"/>
    </location>
</feature>
<keyword evidence="2 3" id="KW-0040">ANK repeat</keyword>
<dbReference type="InterPro" id="IPR025406">
    <property type="entry name" value="DUF4132"/>
</dbReference>
<keyword evidence="1" id="KW-0677">Repeat</keyword>
<evidence type="ECO:0000256" key="3">
    <source>
        <dbReference type="PROSITE-ProRule" id="PRU00023"/>
    </source>
</evidence>
<feature type="domain" description="DUF4132" evidence="4">
    <location>
        <begin position="625"/>
        <end position="804"/>
    </location>
</feature>
<dbReference type="PROSITE" id="PS50297">
    <property type="entry name" value="ANK_REP_REGION"/>
    <property type="match status" value="1"/>
</dbReference>
<dbReference type="Proteomes" id="UP001231109">
    <property type="component" value="Unassembled WGS sequence"/>
</dbReference>
<dbReference type="EMBL" id="JAPJDZ010000010">
    <property type="protein sequence ID" value="MDP5135566.1"/>
    <property type="molecule type" value="Genomic_DNA"/>
</dbReference>
<accession>A0ABT9HWQ5</accession>